<dbReference type="GO" id="GO:0016020">
    <property type="term" value="C:membrane"/>
    <property type="evidence" value="ECO:0007669"/>
    <property type="project" value="InterPro"/>
</dbReference>
<dbReference type="Proteomes" id="UP000056453">
    <property type="component" value="Unassembled WGS sequence"/>
</dbReference>
<keyword evidence="1" id="KW-0732">Signal</keyword>
<dbReference type="Pfam" id="PF05345">
    <property type="entry name" value="He_PIG"/>
    <property type="match status" value="1"/>
</dbReference>
<dbReference type="EMBL" id="LPBJ01000047">
    <property type="protein sequence ID" value="KVP98238.1"/>
    <property type="molecule type" value="Genomic_DNA"/>
</dbReference>
<evidence type="ECO:0000256" key="1">
    <source>
        <dbReference type="SAM" id="SignalP"/>
    </source>
</evidence>
<dbReference type="GO" id="GO:0005509">
    <property type="term" value="F:calcium ion binding"/>
    <property type="evidence" value="ECO:0007669"/>
    <property type="project" value="InterPro"/>
</dbReference>
<dbReference type="AlphaFoldDB" id="A0AAW3MWC5"/>
<name>A0AAW3MWC5_9BURK</name>
<accession>A0AAW3MWC5</accession>
<reference evidence="2 3" key="1">
    <citation type="submission" date="2015-11" db="EMBL/GenBank/DDBJ databases">
        <title>Expanding the genomic diversity of Burkholderia species for the development of highly accurate diagnostics.</title>
        <authorList>
            <person name="Sahl J."/>
            <person name="Keim P."/>
            <person name="Wagner D."/>
        </authorList>
    </citation>
    <scope>NUCLEOTIDE SEQUENCE [LARGE SCALE GENOMIC DNA]</scope>
    <source>
        <strain evidence="2 3">MSMB1808WGS</strain>
    </source>
</reference>
<dbReference type="InterPro" id="IPR014716">
    <property type="entry name" value="Fibrinogen_a/b/g_C_1"/>
</dbReference>
<dbReference type="InterPro" id="IPR036056">
    <property type="entry name" value="Fibrinogen-like_C"/>
</dbReference>
<dbReference type="InterPro" id="IPR013783">
    <property type="entry name" value="Ig-like_fold"/>
</dbReference>
<sequence>MSYEPMKNLILAGLLGLCTLSAQAADYYLVVPIQGKKVDVPISVSLAAYALPDGRVHQVYAGANFNTLLRVTGDAQFTGTGVAWRANGALPAGMSLDGTSGVLTGTPSAGGAFTFDVTATYKAVTGSQRYSLNIQAITGVKNYGSYRAWADGTYAASCLAYRSGTGAYEYTGATGDGVYAIQPAGQAATNVYCDMSNGGWTMLMQATANIAVAGWYNAVGSYNLPAQPAPTYAATWKYADGFINAVPKAVYVIRSVAGYQGTWYASGQCVYGHKTASVGACAKTYSDEALTQSMRTGTGTENGISDFNGSSYRILTNSSAAYASSGWCTGSGAPSQGGCGAAGTASTFSLWVK</sequence>
<keyword evidence="3" id="KW-1185">Reference proteome</keyword>
<proteinExistence type="predicted"/>
<dbReference type="SUPFAM" id="SSF49313">
    <property type="entry name" value="Cadherin-like"/>
    <property type="match status" value="1"/>
</dbReference>
<dbReference type="SUPFAM" id="SSF56496">
    <property type="entry name" value="Fibrinogen C-terminal domain-like"/>
    <property type="match status" value="1"/>
</dbReference>
<evidence type="ECO:0008006" key="4">
    <source>
        <dbReference type="Google" id="ProtNLM"/>
    </source>
</evidence>
<feature type="signal peptide" evidence="1">
    <location>
        <begin position="1"/>
        <end position="24"/>
    </location>
</feature>
<comment type="caution">
    <text evidence="2">The sequence shown here is derived from an EMBL/GenBank/DDBJ whole genome shotgun (WGS) entry which is preliminary data.</text>
</comment>
<dbReference type="InterPro" id="IPR015919">
    <property type="entry name" value="Cadherin-like_sf"/>
</dbReference>
<evidence type="ECO:0000313" key="3">
    <source>
        <dbReference type="Proteomes" id="UP000056453"/>
    </source>
</evidence>
<evidence type="ECO:0000313" key="2">
    <source>
        <dbReference type="EMBL" id="KVP98238.1"/>
    </source>
</evidence>
<dbReference type="Gene3D" id="3.90.215.10">
    <property type="entry name" value="Gamma Fibrinogen, chain A, domain 1"/>
    <property type="match status" value="1"/>
</dbReference>
<feature type="chain" id="PRO_5043957770" description="Fibrinogen C-terminal domain-containing protein" evidence="1">
    <location>
        <begin position="25"/>
        <end position="353"/>
    </location>
</feature>
<organism evidence="2 3">
    <name type="scientific">Burkholderia ubonensis</name>
    <dbReference type="NCBI Taxonomy" id="101571"/>
    <lineage>
        <taxon>Bacteria</taxon>
        <taxon>Pseudomonadati</taxon>
        <taxon>Pseudomonadota</taxon>
        <taxon>Betaproteobacteria</taxon>
        <taxon>Burkholderiales</taxon>
        <taxon>Burkholderiaceae</taxon>
        <taxon>Burkholderia</taxon>
        <taxon>Burkholderia cepacia complex</taxon>
    </lineage>
</organism>
<gene>
    <name evidence="2" type="ORF">WJ96_06865</name>
</gene>
<dbReference type="Gene3D" id="2.60.40.10">
    <property type="entry name" value="Immunoglobulins"/>
    <property type="match status" value="1"/>
</dbReference>
<protein>
    <recommendedName>
        <fullName evidence="4">Fibrinogen C-terminal domain-containing protein</fullName>
    </recommendedName>
</protein>